<dbReference type="EMBL" id="UINC01150638">
    <property type="protein sequence ID" value="SVD43794.1"/>
    <property type="molecule type" value="Genomic_DNA"/>
</dbReference>
<accession>A0A382VBD0</accession>
<dbReference type="InterPro" id="IPR003329">
    <property type="entry name" value="Cytidylyl_trans"/>
</dbReference>
<dbReference type="Pfam" id="PF02348">
    <property type="entry name" value="CTP_transf_3"/>
    <property type="match status" value="1"/>
</dbReference>
<feature type="non-terminal residue" evidence="1">
    <location>
        <position position="211"/>
    </location>
</feature>
<protein>
    <recommendedName>
        <fullName evidence="2">MobA-like NTP transferase domain-containing protein</fullName>
    </recommendedName>
</protein>
<evidence type="ECO:0000313" key="1">
    <source>
        <dbReference type="EMBL" id="SVD43794.1"/>
    </source>
</evidence>
<organism evidence="1">
    <name type="scientific">marine metagenome</name>
    <dbReference type="NCBI Taxonomy" id="408172"/>
    <lineage>
        <taxon>unclassified sequences</taxon>
        <taxon>metagenomes</taxon>
        <taxon>ecological metagenomes</taxon>
    </lineage>
</organism>
<dbReference type="Gene3D" id="3.90.550.10">
    <property type="entry name" value="Spore Coat Polysaccharide Biosynthesis Protein SpsA, Chain A"/>
    <property type="match status" value="1"/>
</dbReference>
<gene>
    <name evidence="1" type="ORF">METZ01_LOCUS396648</name>
</gene>
<dbReference type="PANTHER" id="PTHR42866">
    <property type="entry name" value="3-DEOXY-MANNO-OCTULOSONATE CYTIDYLYLTRANSFERASE"/>
    <property type="match status" value="1"/>
</dbReference>
<reference evidence="1" key="1">
    <citation type="submission" date="2018-05" db="EMBL/GenBank/DDBJ databases">
        <authorList>
            <person name="Lanie J.A."/>
            <person name="Ng W.-L."/>
            <person name="Kazmierczak K.M."/>
            <person name="Andrzejewski T.M."/>
            <person name="Davidsen T.M."/>
            <person name="Wayne K.J."/>
            <person name="Tettelin H."/>
            <person name="Glass J.I."/>
            <person name="Rusch D."/>
            <person name="Podicherti R."/>
            <person name="Tsui H.-C.T."/>
            <person name="Winkler M.E."/>
        </authorList>
    </citation>
    <scope>NUCLEOTIDE SEQUENCE</scope>
</reference>
<dbReference type="GO" id="GO:0005829">
    <property type="term" value="C:cytosol"/>
    <property type="evidence" value="ECO:0007669"/>
    <property type="project" value="TreeGrafter"/>
</dbReference>
<dbReference type="InterPro" id="IPR029044">
    <property type="entry name" value="Nucleotide-diphossugar_trans"/>
</dbReference>
<dbReference type="SUPFAM" id="SSF53448">
    <property type="entry name" value="Nucleotide-diphospho-sugar transferases"/>
    <property type="match status" value="1"/>
</dbReference>
<proteinExistence type="predicted"/>
<dbReference type="PANTHER" id="PTHR42866:SF1">
    <property type="entry name" value="SPORE COAT POLYSACCHARIDE BIOSYNTHESIS PROTEIN SPSF"/>
    <property type="match status" value="1"/>
</dbReference>
<sequence>MKTGVIVQARMSSQRLPDKVLTMVNGKPLLQYLLERLTHCSSIDQIIVATSEDKSDDPIAVFCHEYGALCFRGPLQNVAKRFYMVLEEYNLDVFVRVCGDSPILDQKLIDQGVKLFNGEYDLVTNTLPRSYPVGQSVEVIRTSTFEKVYEKMSRPDHFEHVTKYYYEHSDEFRIKNFSNDKDLSSYRLVLDTPEDLKRIEKIIGSMTRPHT</sequence>
<dbReference type="AlphaFoldDB" id="A0A382VBD0"/>
<name>A0A382VBD0_9ZZZZ</name>
<evidence type="ECO:0008006" key="2">
    <source>
        <dbReference type="Google" id="ProtNLM"/>
    </source>
</evidence>